<gene>
    <name evidence="2" type="ORF">P3X46_007661</name>
</gene>
<keyword evidence="1" id="KW-0812">Transmembrane</keyword>
<feature type="transmembrane region" description="Helical" evidence="1">
    <location>
        <begin position="118"/>
        <end position="138"/>
    </location>
</feature>
<name>A0ABQ9MUB5_HEVBR</name>
<keyword evidence="3" id="KW-1185">Reference proteome</keyword>
<protein>
    <submittedName>
        <fullName evidence="2">Uncharacterized protein</fullName>
    </submittedName>
</protein>
<keyword evidence="1" id="KW-0472">Membrane</keyword>
<organism evidence="2 3">
    <name type="scientific">Hevea brasiliensis</name>
    <name type="common">Para rubber tree</name>
    <name type="synonym">Siphonia brasiliensis</name>
    <dbReference type="NCBI Taxonomy" id="3981"/>
    <lineage>
        <taxon>Eukaryota</taxon>
        <taxon>Viridiplantae</taxon>
        <taxon>Streptophyta</taxon>
        <taxon>Embryophyta</taxon>
        <taxon>Tracheophyta</taxon>
        <taxon>Spermatophyta</taxon>
        <taxon>Magnoliopsida</taxon>
        <taxon>eudicotyledons</taxon>
        <taxon>Gunneridae</taxon>
        <taxon>Pentapetalae</taxon>
        <taxon>rosids</taxon>
        <taxon>fabids</taxon>
        <taxon>Malpighiales</taxon>
        <taxon>Euphorbiaceae</taxon>
        <taxon>Crotonoideae</taxon>
        <taxon>Micrandreae</taxon>
        <taxon>Hevea</taxon>
    </lineage>
</organism>
<accession>A0ABQ9MUB5</accession>
<feature type="transmembrane region" description="Helical" evidence="1">
    <location>
        <begin position="57"/>
        <end position="76"/>
    </location>
</feature>
<evidence type="ECO:0000256" key="1">
    <source>
        <dbReference type="SAM" id="Phobius"/>
    </source>
</evidence>
<evidence type="ECO:0000313" key="2">
    <source>
        <dbReference type="EMBL" id="KAJ9183856.1"/>
    </source>
</evidence>
<dbReference type="PANTHER" id="PTHR36784">
    <property type="entry name" value="HISTONE-LYSINE N-METHYLTRANSFERASE"/>
    <property type="match status" value="1"/>
</dbReference>
<dbReference type="Proteomes" id="UP001174677">
    <property type="component" value="Chromosome 4"/>
</dbReference>
<comment type="caution">
    <text evidence="2">The sequence shown here is derived from an EMBL/GenBank/DDBJ whole genome shotgun (WGS) entry which is preliminary data.</text>
</comment>
<evidence type="ECO:0000313" key="3">
    <source>
        <dbReference type="Proteomes" id="UP001174677"/>
    </source>
</evidence>
<keyword evidence="1" id="KW-1133">Transmembrane helix</keyword>
<dbReference type="EMBL" id="JARPOI010000004">
    <property type="protein sequence ID" value="KAJ9183856.1"/>
    <property type="molecule type" value="Genomic_DNA"/>
</dbReference>
<proteinExistence type="predicted"/>
<feature type="transmembrane region" description="Helical" evidence="1">
    <location>
        <begin position="88"/>
        <end position="106"/>
    </location>
</feature>
<feature type="transmembrane region" description="Helical" evidence="1">
    <location>
        <begin position="19"/>
        <end position="36"/>
    </location>
</feature>
<dbReference type="PANTHER" id="PTHR36784:SF1">
    <property type="entry name" value="HISTONE-LYSINE N-METHYLTRANSFERASE"/>
    <property type="match status" value="1"/>
</dbReference>
<reference evidence="2" key="1">
    <citation type="journal article" date="2023" name="Plant Biotechnol. J.">
        <title>Chromosome-level wild Hevea brasiliensis genome provides new tools for genomic-assisted breeding and valuable loci to elevate rubber yield.</title>
        <authorList>
            <person name="Cheng H."/>
            <person name="Song X."/>
            <person name="Hu Y."/>
            <person name="Wu T."/>
            <person name="Yang Q."/>
            <person name="An Z."/>
            <person name="Feng S."/>
            <person name="Deng Z."/>
            <person name="Wu W."/>
            <person name="Zeng X."/>
            <person name="Tu M."/>
            <person name="Wang X."/>
            <person name="Huang H."/>
        </authorList>
    </citation>
    <scope>NUCLEOTIDE SEQUENCE</scope>
    <source>
        <strain evidence="2">MT/VB/25A 57/8</strain>
    </source>
</reference>
<sequence length="158" mass="18852">MDTEEQEELDRSLESLQRVFAGILFCYAVLQLYSIYQQASSPRELRYRAYFMEDIDSWMVISADWVAVLVCSMAIVGLLHNSEHQRRWIWYSLFTGLRLAFFWLYYMQKMSRLRWDVLWLPFGPFIPAGICLYVDYLLTLSSSEVRKLRGYMYAFKAS</sequence>